<name>A0A2S0P6W0_9NEIS</name>
<accession>A0A2S0P6W0</accession>
<feature type="domain" description="HTH marR-type" evidence="4">
    <location>
        <begin position="6"/>
        <end position="141"/>
    </location>
</feature>
<dbReference type="AlphaFoldDB" id="A0A2S0P6W0"/>
<keyword evidence="1" id="KW-0805">Transcription regulation</keyword>
<dbReference type="InterPro" id="IPR036390">
    <property type="entry name" value="WH_DNA-bd_sf"/>
</dbReference>
<dbReference type="InterPro" id="IPR036388">
    <property type="entry name" value="WH-like_DNA-bd_sf"/>
</dbReference>
<sequence>MTATPAHRFLPVIRELARTYQVFEQLSGNHIRELGLTPPQFDVIATLGNTSGMSCKLLSEKTLITKGTLTGVVDRLIDKGLVSRRIPDEDRRSVFIALTAEGEALFARVFPAHLDHMQKLFDTFSETELEQIQHMLARLRTGLDTARKTAS</sequence>
<dbReference type="RefSeq" id="WP_107888710.1">
    <property type="nucleotide sequence ID" value="NZ_CALFSO010000042.1"/>
</dbReference>
<evidence type="ECO:0000256" key="2">
    <source>
        <dbReference type="ARBA" id="ARBA00023125"/>
    </source>
</evidence>
<dbReference type="Proteomes" id="UP000244173">
    <property type="component" value="Chromosome"/>
</dbReference>
<dbReference type="PANTHER" id="PTHR42756:SF1">
    <property type="entry name" value="TRANSCRIPTIONAL REPRESSOR OF EMRAB OPERON"/>
    <property type="match status" value="1"/>
</dbReference>
<dbReference type="PROSITE" id="PS50995">
    <property type="entry name" value="HTH_MARR_2"/>
    <property type="match status" value="1"/>
</dbReference>
<dbReference type="STRING" id="1122240.GCA_000620105_00371"/>
<dbReference type="SUPFAM" id="SSF46785">
    <property type="entry name" value="Winged helix' DNA-binding domain"/>
    <property type="match status" value="1"/>
</dbReference>
<dbReference type="PANTHER" id="PTHR42756">
    <property type="entry name" value="TRANSCRIPTIONAL REGULATOR, MARR"/>
    <property type="match status" value="1"/>
</dbReference>
<keyword evidence="2" id="KW-0238">DNA-binding</keyword>
<dbReference type="Pfam" id="PF01047">
    <property type="entry name" value="MarR"/>
    <property type="match status" value="1"/>
</dbReference>
<proteinExistence type="predicted"/>
<dbReference type="GO" id="GO:0003700">
    <property type="term" value="F:DNA-binding transcription factor activity"/>
    <property type="evidence" value="ECO:0007669"/>
    <property type="project" value="InterPro"/>
</dbReference>
<dbReference type="Gene3D" id="1.10.10.10">
    <property type="entry name" value="Winged helix-like DNA-binding domain superfamily/Winged helix DNA-binding domain"/>
    <property type="match status" value="1"/>
</dbReference>
<dbReference type="GO" id="GO:0003677">
    <property type="term" value="F:DNA binding"/>
    <property type="evidence" value="ECO:0007669"/>
    <property type="project" value="UniProtKB-KW"/>
</dbReference>
<dbReference type="PROSITE" id="PS01117">
    <property type="entry name" value="HTH_MARR_1"/>
    <property type="match status" value="1"/>
</dbReference>
<evidence type="ECO:0000313" key="6">
    <source>
        <dbReference type="Proteomes" id="UP000244173"/>
    </source>
</evidence>
<evidence type="ECO:0000259" key="4">
    <source>
        <dbReference type="PROSITE" id="PS50995"/>
    </source>
</evidence>
<keyword evidence="3" id="KW-0804">Transcription</keyword>
<dbReference type="InterPro" id="IPR000835">
    <property type="entry name" value="HTH_MarR-typ"/>
</dbReference>
<dbReference type="KEGG" id="maer:DAI18_03160"/>
<dbReference type="PRINTS" id="PR00598">
    <property type="entry name" value="HTHMARR"/>
</dbReference>
<dbReference type="InterPro" id="IPR023187">
    <property type="entry name" value="Tscrpt_reg_MarR-type_CS"/>
</dbReference>
<protein>
    <submittedName>
        <fullName evidence="5">MarR family transcriptional regulator</fullName>
    </submittedName>
</protein>
<dbReference type="OrthoDB" id="9787636at2"/>
<reference evidence="5 6" key="1">
    <citation type="submission" date="2018-04" db="EMBL/GenBank/DDBJ databases">
        <title>Denitrifier Microvirgula.</title>
        <authorList>
            <person name="Anderson E."/>
            <person name="Jang J."/>
            <person name="Ishii S."/>
        </authorList>
    </citation>
    <scope>NUCLEOTIDE SEQUENCE [LARGE SCALE GENOMIC DNA]</scope>
    <source>
        <strain evidence="5 6">BE2.4</strain>
    </source>
</reference>
<keyword evidence="6" id="KW-1185">Reference proteome</keyword>
<evidence type="ECO:0000256" key="3">
    <source>
        <dbReference type="ARBA" id="ARBA00023163"/>
    </source>
</evidence>
<gene>
    <name evidence="5" type="ORF">DAI18_03160</name>
</gene>
<evidence type="ECO:0000256" key="1">
    <source>
        <dbReference type="ARBA" id="ARBA00023015"/>
    </source>
</evidence>
<dbReference type="SMART" id="SM00347">
    <property type="entry name" value="HTH_MARR"/>
    <property type="match status" value="1"/>
</dbReference>
<evidence type="ECO:0000313" key="5">
    <source>
        <dbReference type="EMBL" id="AVY93144.1"/>
    </source>
</evidence>
<dbReference type="EMBL" id="CP028519">
    <property type="protein sequence ID" value="AVY93144.1"/>
    <property type="molecule type" value="Genomic_DNA"/>
</dbReference>
<organism evidence="5 6">
    <name type="scientific">Microvirgula aerodenitrificans</name>
    <dbReference type="NCBI Taxonomy" id="57480"/>
    <lineage>
        <taxon>Bacteria</taxon>
        <taxon>Pseudomonadati</taxon>
        <taxon>Pseudomonadota</taxon>
        <taxon>Betaproteobacteria</taxon>
        <taxon>Neisseriales</taxon>
        <taxon>Aquaspirillaceae</taxon>
        <taxon>Microvirgula</taxon>
    </lineage>
</organism>